<dbReference type="OrthoDB" id="10249250at2759"/>
<evidence type="ECO:0000256" key="3">
    <source>
        <dbReference type="ARBA" id="ARBA00061018"/>
    </source>
</evidence>
<proteinExistence type="inferred from homology"/>
<dbReference type="InterPro" id="IPR036972">
    <property type="entry name" value="Cyt_c_oxidase_su5b_sf"/>
</dbReference>
<feature type="binding site" evidence="4">
    <location>
        <position position="117"/>
    </location>
    <ligand>
        <name>Zn(2+)</name>
        <dbReference type="ChEBI" id="CHEBI:29105"/>
    </ligand>
</feature>
<keyword evidence="6" id="KW-1185">Reference proteome</keyword>
<dbReference type="GO" id="GO:0005740">
    <property type="term" value="C:mitochondrial envelope"/>
    <property type="evidence" value="ECO:0007669"/>
    <property type="project" value="InterPro"/>
</dbReference>
<dbReference type="PANTHER" id="PTHR10122">
    <property type="entry name" value="CYTOCHROME C OXIDASE SUBUNIT 5B, MITOCHONDRIAL"/>
    <property type="match status" value="1"/>
</dbReference>
<feature type="binding site" evidence="4">
    <location>
        <position position="102"/>
    </location>
    <ligand>
        <name>Zn(2+)</name>
        <dbReference type="ChEBI" id="CHEBI:29105"/>
    </ligand>
</feature>
<dbReference type="Proteomes" id="UP000822688">
    <property type="component" value="Chromosome 11"/>
</dbReference>
<comment type="caution">
    <text evidence="5">The sequence shown here is derived from an EMBL/GenBank/DDBJ whole genome shotgun (WGS) entry which is preliminary data.</text>
</comment>
<evidence type="ECO:0000256" key="1">
    <source>
        <dbReference type="ARBA" id="ARBA00022723"/>
    </source>
</evidence>
<reference evidence="5 6" key="1">
    <citation type="submission" date="2020-06" db="EMBL/GenBank/DDBJ databases">
        <title>WGS assembly of Ceratodon purpureus strain R40.</title>
        <authorList>
            <person name="Carey S.B."/>
            <person name="Jenkins J."/>
            <person name="Shu S."/>
            <person name="Lovell J.T."/>
            <person name="Sreedasyam A."/>
            <person name="Maumus F."/>
            <person name="Tiley G.P."/>
            <person name="Fernandez-Pozo N."/>
            <person name="Barry K."/>
            <person name="Chen C."/>
            <person name="Wang M."/>
            <person name="Lipzen A."/>
            <person name="Daum C."/>
            <person name="Saski C.A."/>
            <person name="Payton A.C."/>
            <person name="Mcbreen J.C."/>
            <person name="Conrad R.E."/>
            <person name="Kollar L.M."/>
            <person name="Olsson S."/>
            <person name="Huttunen S."/>
            <person name="Landis J.B."/>
            <person name="Wickett N.J."/>
            <person name="Johnson M.G."/>
            <person name="Rensing S.A."/>
            <person name="Grimwood J."/>
            <person name="Schmutz J."/>
            <person name="Mcdaniel S.F."/>
        </authorList>
    </citation>
    <scope>NUCLEOTIDE SEQUENCE [LARGE SCALE GENOMIC DNA]</scope>
    <source>
        <strain evidence="5 6">R40</strain>
    </source>
</reference>
<evidence type="ECO:0000313" key="5">
    <source>
        <dbReference type="EMBL" id="KAG0557653.1"/>
    </source>
</evidence>
<evidence type="ECO:0000256" key="2">
    <source>
        <dbReference type="ARBA" id="ARBA00022833"/>
    </source>
</evidence>
<organism evidence="5 6">
    <name type="scientific">Ceratodon purpureus</name>
    <name type="common">Fire moss</name>
    <name type="synonym">Dicranum purpureum</name>
    <dbReference type="NCBI Taxonomy" id="3225"/>
    <lineage>
        <taxon>Eukaryota</taxon>
        <taxon>Viridiplantae</taxon>
        <taxon>Streptophyta</taxon>
        <taxon>Embryophyta</taxon>
        <taxon>Bryophyta</taxon>
        <taxon>Bryophytina</taxon>
        <taxon>Bryopsida</taxon>
        <taxon>Dicranidae</taxon>
        <taxon>Pseudoditrichales</taxon>
        <taxon>Ditrichaceae</taxon>
        <taxon>Ceratodon</taxon>
    </lineage>
</organism>
<dbReference type="GO" id="GO:0046872">
    <property type="term" value="F:metal ion binding"/>
    <property type="evidence" value="ECO:0007669"/>
    <property type="project" value="UniProtKB-KW"/>
</dbReference>
<dbReference type="Pfam" id="PF01215">
    <property type="entry name" value="COX5B"/>
    <property type="match status" value="1"/>
</dbReference>
<dbReference type="PANTHER" id="PTHR10122:SF0">
    <property type="entry name" value="CYTOCHROME C OXIDASE SUBUNIT 5B, ISOFORM A-RELATED"/>
    <property type="match status" value="1"/>
</dbReference>
<protein>
    <submittedName>
        <fullName evidence="5">Uncharacterized protein</fullName>
    </submittedName>
</protein>
<evidence type="ECO:0000313" key="6">
    <source>
        <dbReference type="Proteomes" id="UP000822688"/>
    </source>
</evidence>
<feature type="binding site" evidence="4">
    <location>
        <position position="93"/>
    </location>
    <ligand>
        <name>Zn(2+)</name>
        <dbReference type="ChEBI" id="CHEBI:29105"/>
    </ligand>
</feature>
<accession>A0A8T0GF65</accession>
<gene>
    <name evidence="5" type="ORF">KC19_11G146700</name>
</gene>
<keyword evidence="2 4" id="KW-0862">Zinc</keyword>
<dbReference type="EMBL" id="CM026432">
    <property type="protein sequence ID" value="KAG0557653.1"/>
    <property type="molecule type" value="Genomic_DNA"/>
</dbReference>
<evidence type="ECO:0000256" key="4">
    <source>
        <dbReference type="PIRSR" id="PIRSR602124-2"/>
    </source>
</evidence>
<feature type="binding site" evidence="4">
    <location>
        <position position="120"/>
    </location>
    <ligand>
        <name>Zn(2+)</name>
        <dbReference type="ChEBI" id="CHEBI:29105"/>
    </ligand>
</feature>
<dbReference type="GO" id="GO:0045277">
    <property type="term" value="C:respiratory chain complex IV"/>
    <property type="evidence" value="ECO:0007669"/>
    <property type="project" value="InterPro"/>
</dbReference>
<dbReference type="FunFam" id="2.60.11.10:FF:000002">
    <property type="entry name" value="Cytochrome c oxidase subunit Vb"/>
    <property type="match status" value="1"/>
</dbReference>
<dbReference type="InterPro" id="IPR002124">
    <property type="entry name" value="Cyt_c_oxidase_su5b"/>
</dbReference>
<dbReference type="Gene3D" id="2.60.11.10">
    <property type="entry name" value="Cytochrome c oxidase, subunit Vb"/>
    <property type="match status" value="1"/>
</dbReference>
<sequence length="141" mass="15447">MLRTSGLRGLSRVLTTSIGSIPQATVVSSQRWLHASHGHLADFGIATGAEREELEWREQGKVRFDLTPPRGPIGTKEAPMVIESNYDERIVGCCGGVGEDEHDTTWFLLEKGKTVECLVCNQVFKLKVTGVGGKPGHDEHH</sequence>
<keyword evidence="1 4" id="KW-0479">Metal-binding</keyword>
<name>A0A8T0GF65_CERPU</name>
<dbReference type="PROSITE" id="PS51359">
    <property type="entry name" value="COX5B_2"/>
    <property type="match status" value="1"/>
</dbReference>
<dbReference type="AlphaFoldDB" id="A0A8T0GF65"/>
<dbReference type="GO" id="GO:0006123">
    <property type="term" value="P:mitochondrial electron transport, cytochrome c to oxygen"/>
    <property type="evidence" value="ECO:0007669"/>
    <property type="project" value="InterPro"/>
</dbReference>
<dbReference type="SUPFAM" id="SSF57802">
    <property type="entry name" value="Rubredoxin-like"/>
    <property type="match status" value="1"/>
</dbReference>
<comment type="similarity">
    <text evidence="3">Belongs to the cytochrome c oxidase subunit 5B (TC 3.D.4.11) family.</text>
</comment>